<dbReference type="InterPro" id="IPR029787">
    <property type="entry name" value="Nucleotide_cyclase"/>
</dbReference>
<organism evidence="2 3">
    <name type="scientific">Amycolatopsis lexingtonensis</name>
    <dbReference type="NCBI Taxonomy" id="218822"/>
    <lineage>
        <taxon>Bacteria</taxon>
        <taxon>Bacillati</taxon>
        <taxon>Actinomycetota</taxon>
        <taxon>Actinomycetes</taxon>
        <taxon>Pseudonocardiales</taxon>
        <taxon>Pseudonocardiaceae</taxon>
        <taxon>Amycolatopsis</taxon>
    </lineage>
</organism>
<dbReference type="Gene3D" id="3.30.70.270">
    <property type="match status" value="1"/>
</dbReference>
<dbReference type="InterPro" id="IPR019278">
    <property type="entry name" value="DICT_dom"/>
</dbReference>
<dbReference type="EMBL" id="JADBEG010000001">
    <property type="protein sequence ID" value="MBE1494531.1"/>
    <property type="molecule type" value="Genomic_DNA"/>
</dbReference>
<accession>A0ABR9HUB9</accession>
<keyword evidence="3" id="KW-1185">Reference proteome</keyword>
<comment type="caution">
    <text evidence="2">The sequence shown here is derived from an EMBL/GenBank/DDBJ whole genome shotgun (WGS) entry which is preliminary data.</text>
</comment>
<dbReference type="SUPFAM" id="SSF55073">
    <property type="entry name" value="Nucleotide cyclase"/>
    <property type="match status" value="1"/>
</dbReference>
<reference evidence="2 3" key="1">
    <citation type="submission" date="2020-10" db="EMBL/GenBank/DDBJ databases">
        <title>Sequencing the genomes of 1000 actinobacteria strains.</title>
        <authorList>
            <person name="Klenk H.-P."/>
        </authorList>
    </citation>
    <scope>NUCLEOTIDE SEQUENCE [LARGE SCALE GENOMIC DNA]</scope>
    <source>
        <strain evidence="2 3">DSM 44653</strain>
    </source>
</reference>
<gene>
    <name evidence="2" type="ORF">H4696_001631</name>
</gene>
<evidence type="ECO:0000259" key="1">
    <source>
        <dbReference type="Pfam" id="PF10069"/>
    </source>
</evidence>
<sequence length="378" mass="41396">MPDADPRAGVLSKRALVTASHAVERAALAEGAGDDTVVFALFQRLPYFEREREVYARIARRAAVTVVGMVDSGRPDLPHGVTPVLLRPDEPMAREWSVAVLSPTFGASVVAQDLDEIDPQASAVEAARLFRGRWGLRRDEAYAEVVRLRDAMGDRLPPAVRRKVGEVLASVETPPALDVESRAEAALRHVAAKLDKARVRPRPASGPAVDPDTGLDTLAGIQSWLGDATDTVPLGLVFVAVDDPVAVERRHGTRVRMHTEQNIADLLRDGLRPLDRAVRLGPGEFLVVQPAVHPAELTERGRRLERRLAALHATYPFVDLHPRTTTLLTRRRPLPLQTLRARLREVPAVTLWPPSQGSLPIPESRPVAVRSGGGEWFE</sequence>
<evidence type="ECO:0000313" key="3">
    <source>
        <dbReference type="Proteomes" id="UP000631670"/>
    </source>
</evidence>
<dbReference type="Pfam" id="PF10069">
    <property type="entry name" value="DICT"/>
    <property type="match status" value="1"/>
</dbReference>
<dbReference type="InterPro" id="IPR043128">
    <property type="entry name" value="Rev_trsase/Diguanyl_cyclase"/>
</dbReference>
<dbReference type="Proteomes" id="UP000631670">
    <property type="component" value="Unassembled WGS sequence"/>
</dbReference>
<dbReference type="RefSeq" id="WP_086865488.1">
    <property type="nucleotide sequence ID" value="NZ_JADBEG010000001.1"/>
</dbReference>
<proteinExistence type="predicted"/>
<feature type="domain" description="DICT" evidence="1">
    <location>
        <begin position="5"/>
        <end position="113"/>
    </location>
</feature>
<protein>
    <submittedName>
        <fullName evidence="2">DICT domain-containing protein</fullName>
    </submittedName>
</protein>
<name>A0ABR9HUB9_9PSEU</name>
<evidence type="ECO:0000313" key="2">
    <source>
        <dbReference type="EMBL" id="MBE1494531.1"/>
    </source>
</evidence>